<protein>
    <submittedName>
        <fullName evidence="2">Uncharacterized protein</fullName>
    </submittedName>
</protein>
<keyword evidence="1" id="KW-1133">Transmembrane helix</keyword>
<keyword evidence="1" id="KW-0812">Transmembrane</keyword>
<evidence type="ECO:0000313" key="3">
    <source>
        <dbReference type="Proteomes" id="UP001064489"/>
    </source>
</evidence>
<evidence type="ECO:0000256" key="1">
    <source>
        <dbReference type="SAM" id="Phobius"/>
    </source>
</evidence>
<sequence>MSTEVKVFDELQWLSKRWSSLEIFSLIESSFDVLSLLFKTKFQVQLSKMAAMMPKKMRIAMYIGFQILTASRILIPFKMLMILNMSTLYPMQW</sequence>
<accession>A0AAD5NG56</accession>
<comment type="caution">
    <text evidence="2">The sequence shown here is derived from an EMBL/GenBank/DDBJ whole genome shotgun (WGS) entry which is preliminary data.</text>
</comment>
<gene>
    <name evidence="2" type="ORF">LWI28_008299</name>
</gene>
<reference evidence="2" key="2">
    <citation type="submission" date="2023-02" db="EMBL/GenBank/DDBJ databases">
        <authorList>
            <person name="Swenson N.G."/>
            <person name="Wegrzyn J.L."/>
            <person name="Mcevoy S.L."/>
        </authorList>
    </citation>
    <scope>NUCLEOTIDE SEQUENCE</scope>
    <source>
        <strain evidence="2">91603</strain>
        <tissue evidence="2">Leaf</tissue>
    </source>
</reference>
<keyword evidence="1" id="KW-0472">Membrane</keyword>
<feature type="transmembrane region" description="Helical" evidence="1">
    <location>
        <begin position="59"/>
        <end position="83"/>
    </location>
</feature>
<organism evidence="2 3">
    <name type="scientific">Acer negundo</name>
    <name type="common">Box elder</name>
    <dbReference type="NCBI Taxonomy" id="4023"/>
    <lineage>
        <taxon>Eukaryota</taxon>
        <taxon>Viridiplantae</taxon>
        <taxon>Streptophyta</taxon>
        <taxon>Embryophyta</taxon>
        <taxon>Tracheophyta</taxon>
        <taxon>Spermatophyta</taxon>
        <taxon>Magnoliopsida</taxon>
        <taxon>eudicotyledons</taxon>
        <taxon>Gunneridae</taxon>
        <taxon>Pentapetalae</taxon>
        <taxon>rosids</taxon>
        <taxon>malvids</taxon>
        <taxon>Sapindales</taxon>
        <taxon>Sapindaceae</taxon>
        <taxon>Hippocastanoideae</taxon>
        <taxon>Acereae</taxon>
        <taxon>Acer</taxon>
    </lineage>
</organism>
<dbReference type="Proteomes" id="UP001064489">
    <property type="component" value="Chromosome 12"/>
</dbReference>
<keyword evidence="3" id="KW-1185">Reference proteome</keyword>
<evidence type="ECO:0000313" key="2">
    <source>
        <dbReference type="EMBL" id="KAI9156539.1"/>
    </source>
</evidence>
<dbReference type="AlphaFoldDB" id="A0AAD5NG56"/>
<proteinExistence type="predicted"/>
<dbReference type="EMBL" id="JAJSOW010000107">
    <property type="protein sequence ID" value="KAI9156539.1"/>
    <property type="molecule type" value="Genomic_DNA"/>
</dbReference>
<name>A0AAD5NG56_ACENE</name>
<reference evidence="2" key="1">
    <citation type="journal article" date="2022" name="Plant J.">
        <title>Strategies of tolerance reflected in two North American maple genomes.</title>
        <authorList>
            <person name="McEvoy S.L."/>
            <person name="Sezen U.U."/>
            <person name="Trouern-Trend A."/>
            <person name="McMahon S.M."/>
            <person name="Schaberg P.G."/>
            <person name="Yang J."/>
            <person name="Wegrzyn J.L."/>
            <person name="Swenson N.G."/>
        </authorList>
    </citation>
    <scope>NUCLEOTIDE SEQUENCE</scope>
    <source>
        <strain evidence="2">91603</strain>
    </source>
</reference>